<evidence type="ECO:0000256" key="9">
    <source>
        <dbReference type="ARBA" id="ARBA00023270"/>
    </source>
</evidence>
<evidence type="ECO:0000313" key="17">
    <source>
        <dbReference type="Proteomes" id="UP000525686"/>
    </source>
</evidence>
<dbReference type="InterPro" id="IPR004732">
    <property type="entry name" value="Transaldolase_2"/>
</dbReference>
<evidence type="ECO:0000313" key="13">
    <source>
        <dbReference type="EMBL" id="MBB1257788.1"/>
    </source>
</evidence>
<keyword evidence="9 11" id="KW-0704">Schiff base</keyword>
<evidence type="ECO:0000313" key="15">
    <source>
        <dbReference type="Proteomes" id="UP000320857"/>
    </source>
</evidence>
<evidence type="ECO:0000256" key="2">
    <source>
        <dbReference type="ARBA" id="ARBA00004496"/>
    </source>
</evidence>
<comment type="catalytic activity">
    <reaction evidence="10 11">
        <text>D-sedoheptulose 7-phosphate + D-glyceraldehyde 3-phosphate = D-erythrose 4-phosphate + beta-D-fructose 6-phosphate</text>
        <dbReference type="Rhea" id="RHEA:17053"/>
        <dbReference type="ChEBI" id="CHEBI:16897"/>
        <dbReference type="ChEBI" id="CHEBI:57483"/>
        <dbReference type="ChEBI" id="CHEBI:57634"/>
        <dbReference type="ChEBI" id="CHEBI:59776"/>
        <dbReference type="EC" id="2.2.1.2"/>
    </reaction>
</comment>
<name>A0A5P0YKW3_9ACTN</name>
<evidence type="ECO:0000313" key="12">
    <source>
        <dbReference type="EMBL" id="MBB1251775.1"/>
    </source>
</evidence>
<organism evidence="14 15">
    <name type="scientific">Streptomyces alkaliterrae</name>
    <dbReference type="NCBI Taxonomy" id="2213162"/>
    <lineage>
        <taxon>Bacteria</taxon>
        <taxon>Bacillati</taxon>
        <taxon>Actinomycetota</taxon>
        <taxon>Actinomycetes</taxon>
        <taxon>Kitasatosporales</taxon>
        <taxon>Streptomycetaceae</taxon>
        <taxon>Streptomyces</taxon>
    </lineage>
</organism>
<evidence type="ECO:0000313" key="16">
    <source>
        <dbReference type="Proteomes" id="UP000517765"/>
    </source>
</evidence>
<proteinExistence type="inferred from homology"/>
<protein>
    <recommendedName>
        <fullName evidence="5 11">Transaldolase</fullName>
        <ecNumber evidence="5 11">2.2.1.2</ecNumber>
    </recommendedName>
</protein>
<dbReference type="Proteomes" id="UP000517765">
    <property type="component" value="Unassembled WGS sequence"/>
</dbReference>
<keyword evidence="15" id="KW-1185">Reference proteome</keyword>
<evidence type="ECO:0000256" key="5">
    <source>
        <dbReference type="ARBA" id="ARBA00013151"/>
    </source>
</evidence>
<feature type="active site" description="Schiff-base intermediate with substrate" evidence="11">
    <location>
        <position position="141"/>
    </location>
</feature>
<dbReference type="CDD" id="cd00955">
    <property type="entry name" value="Transaldolase_like"/>
    <property type="match status" value="1"/>
</dbReference>
<dbReference type="UniPathway" id="UPA00115">
    <property type="reaction ID" value="UER00414"/>
</dbReference>
<dbReference type="GO" id="GO:0005975">
    <property type="term" value="P:carbohydrate metabolic process"/>
    <property type="evidence" value="ECO:0007669"/>
    <property type="project" value="InterPro"/>
</dbReference>
<evidence type="ECO:0000256" key="7">
    <source>
        <dbReference type="ARBA" id="ARBA00022679"/>
    </source>
</evidence>
<dbReference type="InterPro" id="IPR018225">
    <property type="entry name" value="Transaldolase_AS"/>
</dbReference>
<dbReference type="EMBL" id="JABJXA010000010">
    <property type="protein sequence ID" value="MBB1257788.1"/>
    <property type="molecule type" value="Genomic_DNA"/>
</dbReference>
<keyword evidence="6 11" id="KW-0963">Cytoplasm</keyword>
<dbReference type="EMBL" id="JABJWZ010000001">
    <property type="protein sequence ID" value="MBB1251775.1"/>
    <property type="molecule type" value="Genomic_DNA"/>
</dbReference>
<dbReference type="InterPro" id="IPR013785">
    <property type="entry name" value="Aldolase_TIM"/>
</dbReference>
<dbReference type="PANTHER" id="PTHR10683:SF31">
    <property type="entry name" value="TRANSALDOLASE"/>
    <property type="match status" value="1"/>
</dbReference>
<dbReference type="PANTHER" id="PTHR10683">
    <property type="entry name" value="TRANSALDOLASE"/>
    <property type="match status" value="1"/>
</dbReference>
<keyword evidence="8 11" id="KW-0570">Pentose shunt</keyword>
<dbReference type="OrthoDB" id="9809101at2"/>
<reference evidence="14 15" key="1">
    <citation type="submission" date="2019-10" db="EMBL/GenBank/DDBJ databases">
        <title>Streptomyces sp. nov., a novel actinobacterium isolated from alkaline environment.</title>
        <authorList>
            <person name="Golinska P."/>
        </authorList>
    </citation>
    <scope>NUCLEOTIDE SEQUENCE [LARGE SCALE GENOMIC DNA]</scope>
    <source>
        <strain evidence="14 15">OF1</strain>
    </source>
</reference>
<dbReference type="PROSITE" id="PS01054">
    <property type="entry name" value="TRANSALDOLASE_1"/>
    <property type="match status" value="1"/>
</dbReference>
<dbReference type="Proteomes" id="UP000525686">
    <property type="component" value="Unassembled WGS sequence"/>
</dbReference>
<dbReference type="Gene3D" id="3.20.20.70">
    <property type="entry name" value="Aldolase class I"/>
    <property type="match status" value="1"/>
</dbReference>
<dbReference type="GO" id="GO:0005737">
    <property type="term" value="C:cytoplasm"/>
    <property type="evidence" value="ECO:0007669"/>
    <property type="project" value="UniProtKB-SubCell"/>
</dbReference>
<evidence type="ECO:0000256" key="11">
    <source>
        <dbReference type="HAMAP-Rule" id="MF_00493"/>
    </source>
</evidence>
<evidence type="ECO:0000256" key="8">
    <source>
        <dbReference type="ARBA" id="ARBA00023126"/>
    </source>
</evidence>
<reference evidence="12" key="3">
    <citation type="journal article" name="Syst. Appl. Microbiol.">
        <title>Streptomyces alkaliterrae sp. nov., isolated from an alkaline soil, and emended descriptions of Streptomyces alkaliphilus, Streptomyces calidiresistens and Streptomyces durbertensis.</title>
        <authorList>
            <person name="Swiecimska M."/>
            <person name="Golinska P."/>
            <person name="Nouioui I."/>
            <person name="Wypij M."/>
            <person name="Rai M."/>
            <person name="Sangal V."/>
            <person name="Goodfellow M."/>
        </authorList>
    </citation>
    <scope>NUCLEOTIDE SEQUENCE</scope>
    <source>
        <strain evidence="12">OF3</strain>
        <strain evidence="13">OF8</strain>
    </source>
</reference>
<dbReference type="Proteomes" id="UP000320857">
    <property type="component" value="Unassembled WGS sequence"/>
</dbReference>
<accession>A0A5P0YKW3</accession>
<dbReference type="HAMAP" id="MF_00493">
    <property type="entry name" value="Transaldolase_2"/>
    <property type="match status" value="1"/>
</dbReference>
<comment type="subcellular location">
    <subcellularLocation>
        <location evidence="2 11">Cytoplasm</location>
    </subcellularLocation>
</comment>
<dbReference type="AlphaFoldDB" id="A0A5P0YKW3"/>
<reference evidence="16 17" key="2">
    <citation type="submission" date="2020-05" db="EMBL/GenBank/DDBJ databases">
        <title>Classification of alakaliphilic streptomycetes isolated from an alkaline soil next to Lonar Crater, India and a proposal for the recognition of Streptomyces alkaliterrae sp. nov.</title>
        <authorList>
            <person name="Golinska P."/>
        </authorList>
    </citation>
    <scope>NUCLEOTIDE SEQUENCE [LARGE SCALE GENOMIC DNA]</scope>
    <source>
        <strain evidence="17">OF3</strain>
        <strain evidence="16">OF8</strain>
    </source>
</reference>
<dbReference type="RefSeq" id="WP_143646492.1">
    <property type="nucleotide sequence ID" value="NZ_JABJWZ010000001.1"/>
</dbReference>
<evidence type="ECO:0000256" key="3">
    <source>
        <dbReference type="ARBA" id="ARBA00004857"/>
    </source>
</evidence>
<keyword evidence="7 11" id="KW-0808">Transferase</keyword>
<dbReference type="NCBIfam" id="TIGR00876">
    <property type="entry name" value="tal_mycobact"/>
    <property type="match status" value="1"/>
</dbReference>
<dbReference type="EMBL" id="VJYK02000022">
    <property type="protein sequence ID" value="MQS01014.1"/>
    <property type="molecule type" value="Genomic_DNA"/>
</dbReference>
<evidence type="ECO:0000256" key="10">
    <source>
        <dbReference type="ARBA" id="ARBA00048810"/>
    </source>
</evidence>
<comment type="caution">
    <text evidence="14">The sequence shown here is derived from an EMBL/GenBank/DDBJ whole genome shotgun (WGS) entry which is preliminary data.</text>
</comment>
<dbReference type="InterPro" id="IPR001585">
    <property type="entry name" value="TAL/FSA"/>
</dbReference>
<sequence>MPHPLKQLSDAGVAIWLDDLSRRRITSGDLARLVAEQHVVGVTTNPTIFQQAIGSGGDGYEEQLRELASRDVTASEAVRMITTADVRAAADILHPVFAATGGRDGRVSIEVDPRLAHDTAATIAEAKQLSWLVDRPNTMIKIPATKPGLPAITEVTAMGISVNVTLIFSLERYREVIDAYLAGLEKARAAGHDLSEIHSVASFFVSRVDAEIDKRLDNLNTPEARKARGTAALANARLAYQAYEEVFTSARWRTLAEARANRQRPLWASTGVKDPAYPDTRYVTELVAPGTVNTMPEATLRATADHGEITGDTVTGTYTQARADLDALAELGISYSEVVQLLEAEGISKFQQSWESLLTTVEYSRPTTERTTAPQRT</sequence>
<evidence type="ECO:0000256" key="6">
    <source>
        <dbReference type="ARBA" id="ARBA00022490"/>
    </source>
</evidence>
<dbReference type="GO" id="GO:0004801">
    <property type="term" value="F:transaldolase activity"/>
    <property type="evidence" value="ECO:0007669"/>
    <property type="project" value="UniProtKB-UniRule"/>
</dbReference>
<dbReference type="Pfam" id="PF00923">
    <property type="entry name" value="TAL_FSA"/>
    <property type="match status" value="1"/>
</dbReference>
<dbReference type="SUPFAM" id="SSF51569">
    <property type="entry name" value="Aldolase"/>
    <property type="match status" value="1"/>
</dbReference>
<dbReference type="PIRSF" id="PIRSF036915">
    <property type="entry name" value="Trnald_Bac_Plnt"/>
    <property type="match status" value="1"/>
</dbReference>
<comment type="pathway">
    <text evidence="3 11">Carbohydrate degradation; pentose phosphate pathway; D-glyceraldehyde 3-phosphate and beta-D-fructose 6-phosphate from D-ribose 5-phosphate and D-xylulose 5-phosphate (non-oxidative stage): step 2/3.</text>
</comment>
<gene>
    <name evidence="11 14" type="primary">tal</name>
    <name evidence="14" type="ORF">FNX44_003825</name>
    <name evidence="12" type="ORF">H3146_00120</name>
    <name evidence="13" type="ORF">H3147_02950</name>
</gene>
<dbReference type="EC" id="2.2.1.2" evidence="5 11"/>
<comment type="similarity">
    <text evidence="4 11">Belongs to the transaldolase family. Type 2 subfamily.</text>
</comment>
<evidence type="ECO:0000256" key="4">
    <source>
        <dbReference type="ARBA" id="ARBA00008426"/>
    </source>
</evidence>
<dbReference type="NCBIfam" id="NF002881">
    <property type="entry name" value="PRK03343.1"/>
    <property type="match status" value="1"/>
</dbReference>
<evidence type="ECO:0000256" key="1">
    <source>
        <dbReference type="ARBA" id="ARBA00003518"/>
    </source>
</evidence>
<comment type="function">
    <text evidence="1 11">Transaldolase is important for the balance of metabolites in the pentose-phosphate pathway.</text>
</comment>
<dbReference type="GO" id="GO:0006098">
    <property type="term" value="P:pentose-phosphate shunt"/>
    <property type="evidence" value="ECO:0007669"/>
    <property type="project" value="UniProtKB-UniRule"/>
</dbReference>
<evidence type="ECO:0000313" key="14">
    <source>
        <dbReference type="EMBL" id="MQS01014.1"/>
    </source>
</evidence>